<feature type="chain" id="PRO_5045731665" evidence="3">
    <location>
        <begin position="29"/>
        <end position="349"/>
    </location>
</feature>
<evidence type="ECO:0000259" key="4">
    <source>
        <dbReference type="PROSITE" id="PS50983"/>
    </source>
</evidence>
<dbReference type="RefSeq" id="WP_114359046.1">
    <property type="nucleotide sequence ID" value="NZ_BAAAIR010000038.1"/>
</dbReference>
<accession>A0ABW0FDS8</accession>
<feature type="domain" description="Fe/B12 periplasmic-binding" evidence="4">
    <location>
        <begin position="91"/>
        <end position="349"/>
    </location>
</feature>
<evidence type="ECO:0000256" key="3">
    <source>
        <dbReference type="SAM" id="SignalP"/>
    </source>
</evidence>
<organism evidence="5 6">
    <name type="scientific">Brachybacterium tyrofermentans</name>
    <dbReference type="NCBI Taxonomy" id="47848"/>
    <lineage>
        <taxon>Bacteria</taxon>
        <taxon>Bacillati</taxon>
        <taxon>Actinomycetota</taxon>
        <taxon>Actinomycetes</taxon>
        <taxon>Micrococcales</taxon>
        <taxon>Dermabacteraceae</taxon>
        <taxon>Brachybacterium</taxon>
    </lineage>
</organism>
<comment type="similarity">
    <text evidence="1">Belongs to the bacterial solute-binding protein 8 family.</text>
</comment>
<sequence>MHLSRRRLVTTVPALAALASLAACSSSASEQSSGASDAGGGAAAPGAPADLPDGWTWVEGTDVPTADASPSLPVTVTDGTGTEVTIEDLSRTIVGGEDVADMMAALGLADLIYAAPTNSVAQAALDAPEQYEFSQQTGTEGLLSVDGTCFIGNNVKRHGDVAEQFRSAGLSAAVVDDQQAVVDKIRSIGELIGDPEAGEELAAAVEAQLAEASDSAGDGAKALRVLVVTSSGAGGANAVVGTGTAAADILEAVGAVNCGVEAGLRGYSVEFSDEGLLDLAPDVIITGTGDLEEWGGFEGFLEAFPTLAQTPAGQANSFVLMPSEQIKVSGSAVGAGAVALAAALADLAA</sequence>
<protein>
    <submittedName>
        <fullName evidence="5">ABC transporter substrate-binding protein</fullName>
    </submittedName>
</protein>
<comment type="caution">
    <text evidence="5">The sequence shown here is derived from an EMBL/GenBank/DDBJ whole genome shotgun (WGS) entry which is preliminary data.</text>
</comment>
<evidence type="ECO:0000313" key="5">
    <source>
        <dbReference type="EMBL" id="MFC5297367.1"/>
    </source>
</evidence>
<dbReference type="PANTHER" id="PTHR30535:SF4">
    <property type="entry name" value="HEMIN-BINDING PERIPLASMIC PROTEIN HMUT"/>
    <property type="match status" value="1"/>
</dbReference>
<name>A0ABW0FDS8_9MICO</name>
<dbReference type="SUPFAM" id="SSF53807">
    <property type="entry name" value="Helical backbone' metal receptor"/>
    <property type="match status" value="1"/>
</dbReference>
<dbReference type="InterPro" id="IPR050902">
    <property type="entry name" value="ABC_Transporter_SBP"/>
</dbReference>
<keyword evidence="6" id="KW-1185">Reference proteome</keyword>
<dbReference type="PROSITE" id="PS51318">
    <property type="entry name" value="TAT"/>
    <property type="match status" value="1"/>
</dbReference>
<dbReference type="PROSITE" id="PS51257">
    <property type="entry name" value="PROKAR_LIPOPROTEIN"/>
    <property type="match status" value="1"/>
</dbReference>
<dbReference type="InterPro" id="IPR002491">
    <property type="entry name" value="ABC_transptr_periplasmic_BD"/>
</dbReference>
<reference evidence="6" key="1">
    <citation type="journal article" date="2019" name="Int. J. Syst. Evol. Microbiol.">
        <title>The Global Catalogue of Microorganisms (GCM) 10K type strain sequencing project: providing services to taxonomists for standard genome sequencing and annotation.</title>
        <authorList>
            <consortium name="The Broad Institute Genomics Platform"/>
            <consortium name="The Broad Institute Genome Sequencing Center for Infectious Disease"/>
            <person name="Wu L."/>
            <person name="Ma J."/>
        </authorList>
    </citation>
    <scope>NUCLEOTIDE SEQUENCE [LARGE SCALE GENOMIC DNA]</scope>
    <source>
        <strain evidence="6">CGMCC 1.16455</strain>
    </source>
</reference>
<dbReference type="EMBL" id="JBHSLN010000020">
    <property type="protein sequence ID" value="MFC5297367.1"/>
    <property type="molecule type" value="Genomic_DNA"/>
</dbReference>
<proteinExistence type="inferred from homology"/>
<feature type="region of interest" description="Disordered" evidence="2">
    <location>
        <begin position="29"/>
        <end position="73"/>
    </location>
</feature>
<feature type="compositionally biased region" description="Low complexity" evidence="2">
    <location>
        <begin position="44"/>
        <end position="54"/>
    </location>
</feature>
<evidence type="ECO:0000313" key="6">
    <source>
        <dbReference type="Proteomes" id="UP001595937"/>
    </source>
</evidence>
<evidence type="ECO:0000256" key="2">
    <source>
        <dbReference type="SAM" id="MobiDB-lite"/>
    </source>
</evidence>
<dbReference type="GeneID" id="303297468"/>
<dbReference type="InterPro" id="IPR006311">
    <property type="entry name" value="TAT_signal"/>
</dbReference>
<dbReference type="Gene3D" id="3.40.50.1980">
    <property type="entry name" value="Nitrogenase molybdenum iron protein domain"/>
    <property type="match status" value="2"/>
</dbReference>
<feature type="signal peptide" evidence="3">
    <location>
        <begin position="1"/>
        <end position="28"/>
    </location>
</feature>
<evidence type="ECO:0000256" key="1">
    <source>
        <dbReference type="ARBA" id="ARBA00008814"/>
    </source>
</evidence>
<gene>
    <name evidence="5" type="ORF">ACFPK8_07570</name>
</gene>
<dbReference type="PANTHER" id="PTHR30535">
    <property type="entry name" value="VITAMIN B12-BINDING PROTEIN"/>
    <property type="match status" value="1"/>
</dbReference>
<dbReference type="PROSITE" id="PS50983">
    <property type="entry name" value="FE_B12_PBP"/>
    <property type="match status" value="1"/>
</dbReference>
<keyword evidence="3" id="KW-0732">Signal</keyword>
<dbReference type="Proteomes" id="UP001595937">
    <property type="component" value="Unassembled WGS sequence"/>
</dbReference>
<dbReference type="Pfam" id="PF01497">
    <property type="entry name" value="Peripla_BP_2"/>
    <property type="match status" value="1"/>
</dbReference>